<evidence type="ECO:0000313" key="16">
    <source>
        <dbReference type="Proteomes" id="UP000694569"/>
    </source>
</evidence>
<dbReference type="SMART" id="SM00449">
    <property type="entry name" value="SPRY"/>
    <property type="match status" value="1"/>
</dbReference>
<dbReference type="GO" id="GO:0008270">
    <property type="term" value="F:zinc ion binding"/>
    <property type="evidence" value="ECO:0007669"/>
    <property type="project" value="UniProtKB-KW"/>
</dbReference>
<dbReference type="CDD" id="cd13733">
    <property type="entry name" value="SPRY_PRY_C-I_1"/>
    <property type="match status" value="1"/>
</dbReference>
<dbReference type="Ensembl" id="ENSLLET00000035081.1">
    <property type="protein sequence ID" value="ENSLLEP00000033797.1"/>
    <property type="gene ID" value="ENSLLEG00000021380.1"/>
</dbReference>
<evidence type="ECO:0000256" key="10">
    <source>
        <dbReference type="ARBA" id="ARBA00053889"/>
    </source>
</evidence>
<feature type="coiled-coil region" evidence="12">
    <location>
        <begin position="113"/>
        <end position="140"/>
    </location>
</feature>
<keyword evidence="7" id="KW-0833">Ubl conjugation pathway</keyword>
<dbReference type="SMART" id="SM00589">
    <property type="entry name" value="PRY"/>
    <property type="match status" value="1"/>
</dbReference>
<dbReference type="Gene3D" id="2.60.120.920">
    <property type="match status" value="1"/>
</dbReference>
<name>A0A8C5Q8D4_9ANUR</name>
<dbReference type="Pfam" id="PF13765">
    <property type="entry name" value="PRY"/>
    <property type="match status" value="1"/>
</dbReference>
<reference evidence="15" key="1">
    <citation type="submission" date="2025-08" db="UniProtKB">
        <authorList>
            <consortium name="Ensembl"/>
        </authorList>
    </citation>
    <scope>IDENTIFICATION</scope>
</reference>
<dbReference type="PROSITE" id="PS50188">
    <property type="entry name" value="B302_SPRY"/>
    <property type="match status" value="1"/>
</dbReference>
<dbReference type="OrthoDB" id="6270329at2759"/>
<comment type="subcellular location">
    <subcellularLocation>
        <location evidence="1">Cytoplasm</location>
    </subcellularLocation>
</comment>
<dbReference type="InterPro" id="IPR003877">
    <property type="entry name" value="SPRY_dom"/>
</dbReference>
<comment type="similarity">
    <text evidence="2">Belongs to the TRIM/RBCC family.</text>
</comment>
<evidence type="ECO:0000256" key="2">
    <source>
        <dbReference type="ARBA" id="ARBA00008518"/>
    </source>
</evidence>
<dbReference type="AlphaFoldDB" id="A0A8C5Q8D4"/>
<dbReference type="SUPFAM" id="SSF57850">
    <property type="entry name" value="RING/U-box"/>
    <property type="match status" value="1"/>
</dbReference>
<dbReference type="SMART" id="SM00184">
    <property type="entry name" value="RING"/>
    <property type="match status" value="1"/>
</dbReference>
<comment type="function">
    <text evidence="10">Transcription factor that determines dorsal-ventral body axis.</text>
</comment>
<dbReference type="InterPro" id="IPR043136">
    <property type="entry name" value="B30.2/SPRY_sf"/>
</dbReference>
<sequence>MAYPGKQPVLDLGDMASAVPPENSLSEELTCSVCCDLLSDPVMLDCMHHFCRDCITSYWDISKTDPSCPHCRKRIPDKSVKTNQLLNKVTEVVKKCSTPEYHYTIESKLMDFVKTKEHQVKSLTHKKTEAEKKMRRVKENGHDIRLKIAAEFQTLHEVLFKEEKQLLYSVEEEEEKALSRLKDIVNQLEKQIATLSGSISFIQKTLTKSGDAFIVEAEEMLKRPAVSLDCPVLDNCDQFYNQHKGPFQYMMWRRMLKSIHPAPDSMTYDASTAHPSLIFSNDRRSVTDGNRHPDLHAGDISRRFLQCINVLGSQMYCSGKHYWEVCVGNKTKWDLGVASDYVDRKGRVKLNPKNGYWTIRKLNKQYIAATVPWTALGVVTPLKRVGVYLDCGAEEVIFYDSESMCHLFTFTGVKSEGFYPFFSPGLNENQNSEPLKIHVVL</sequence>
<keyword evidence="4" id="KW-0808">Transferase</keyword>
<dbReference type="PROSITE" id="PS00518">
    <property type="entry name" value="ZF_RING_1"/>
    <property type="match status" value="1"/>
</dbReference>
<keyword evidence="3" id="KW-0963">Cytoplasm</keyword>
<reference evidence="15" key="2">
    <citation type="submission" date="2025-09" db="UniProtKB">
        <authorList>
            <consortium name="Ensembl"/>
        </authorList>
    </citation>
    <scope>IDENTIFICATION</scope>
</reference>
<dbReference type="FunFam" id="2.60.120.920:FF:000004">
    <property type="entry name" value="Butyrophilin subfamily 1 member A1"/>
    <property type="match status" value="1"/>
</dbReference>
<protein>
    <recommendedName>
        <fullName evidence="17">Zinc-binding protein A33-like</fullName>
    </recommendedName>
</protein>
<evidence type="ECO:0000256" key="5">
    <source>
        <dbReference type="ARBA" id="ARBA00022723"/>
    </source>
</evidence>
<dbReference type="SUPFAM" id="SSF49899">
    <property type="entry name" value="Concanavalin A-like lectins/glucanases"/>
    <property type="match status" value="1"/>
</dbReference>
<organism evidence="15 16">
    <name type="scientific">Leptobrachium leishanense</name>
    <name type="common">Leishan spiny toad</name>
    <dbReference type="NCBI Taxonomy" id="445787"/>
    <lineage>
        <taxon>Eukaryota</taxon>
        <taxon>Metazoa</taxon>
        <taxon>Chordata</taxon>
        <taxon>Craniata</taxon>
        <taxon>Vertebrata</taxon>
        <taxon>Euteleostomi</taxon>
        <taxon>Amphibia</taxon>
        <taxon>Batrachia</taxon>
        <taxon>Anura</taxon>
        <taxon>Pelobatoidea</taxon>
        <taxon>Megophryidae</taxon>
        <taxon>Leptobrachium</taxon>
    </lineage>
</organism>
<dbReference type="PRINTS" id="PR01407">
    <property type="entry name" value="BUTYPHLNCDUF"/>
</dbReference>
<dbReference type="InterPro" id="IPR018957">
    <property type="entry name" value="Znf_C3HC4_RING-type"/>
</dbReference>
<feature type="domain" description="RING-type" evidence="13">
    <location>
        <begin position="31"/>
        <end position="72"/>
    </location>
</feature>
<evidence type="ECO:0000256" key="8">
    <source>
        <dbReference type="ARBA" id="ARBA00022833"/>
    </source>
</evidence>
<keyword evidence="8" id="KW-0862">Zinc</keyword>
<evidence type="ECO:0000256" key="12">
    <source>
        <dbReference type="SAM" id="Coils"/>
    </source>
</evidence>
<dbReference type="CDD" id="cd16594">
    <property type="entry name" value="RING-HC_TRIM7-like_C-IV"/>
    <property type="match status" value="1"/>
</dbReference>
<evidence type="ECO:0000256" key="9">
    <source>
        <dbReference type="ARBA" id="ARBA00023054"/>
    </source>
</evidence>
<dbReference type="Pfam" id="PF00622">
    <property type="entry name" value="SPRY"/>
    <property type="match status" value="1"/>
</dbReference>
<dbReference type="PROSITE" id="PS50089">
    <property type="entry name" value="ZF_RING_2"/>
    <property type="match status" value="1"/>
</dbReference>
<evidence type="ECO:0000313" key="15">
    <source>
        <dbReference type="Ensembl" id="ENSLLEP00000033797.1"/>
    </source>
</evidence>
<dbReference type="InterPro" id="IPR013083">
    <property type="entry name" value="Znf_RING/FYVE/PHD"/>
</dbReference>
<evidence type="ECO:0000256" key="7">
    <source>
        <dbReference type="ARBA" id="ARBA00022786"/>
    </source>
</evidence>
<accession>A0A8C5Q8D4</accession>
<dbReference type="InterPro" id="IPR013320">
    <property type="entry name" value="ConA-like_dom_sf"/>
</dbReference>
<dbReference type="InterPro" id="IPR006574">
    <property type="entry name" value="PRY"/>
</dbReference>
<dbReference type="Pfam" id="PF00097">
    <property type="entry name" value="zf-C3HC4"/>
    <property type="match status" value="1"/>
</dbReference>
<feature type="coiled-coil region" evidence="12">
    <location>
        <begin position="171"/>
        <end position="198"/>
    </location>
</feature>
<evidence type="ECO:0008006" key="17">
    <source>
        <dbReference type="Google" id="ProtNLM"/>
    </source>
</evidence>
<keyword evidence="16" id="KW-1185">Reference proteome</keyword>
<evidence type="ECO:0000259" key="13">
    <source>
        <dbReference type="PROSITE" id="PS50089"/>
    </source>
</evidence>
<dbReference type="PANTHER" id="PTHR24103">
    <property type="entry name" value="E3 UBIQUITIN-PROTEIN LIGASE TRIM"/>
    <property type="match status" value="1"/>
</dbReference>
<proteinExistence type="inferred from homology"/>
<keyword evidence="9 12" id="KW-0175">Coiled coil</keyword>
<evidence type="ECO:0000259" key="14">
    <source>
        <dbReference type="PROSITE" id="PS50188"/>
    </source>
</evidence>
<evidence type="ECO:0000256" key="6">
    <source>
        <dbReference type="ARBA" id="ARBA00022771"/>
    </source>
</evidence>
<dbReference type="InterPro" id="IPR017907">
    <property type="entry name" value="Znf_RING_CS"/>
</dbReference>
<evidence type="ECO:0000256" key="11">
    <source>
        <dbReference type="PROSITE-ProRule" id="PRU00175"/>
    </source>
</evidence>
<dbReference type="InterPro" id="IPR050143">
    <property type="entry name" value="TRIM/RBCC"/>
</dbReference>
<dbReference type="InterPro" id="IPR001870">
    <property type="entry name" value="B30.2/SPRY"/>
</dbReference>
<keyword evidence="6 11" id="KW-0863">Zinc-finger</keyword>
<dbReference type="GO" id="GO:0016740">
    <property type="term" value="F:transferase activity"/>
    <property type="evidence" value="ECO:0007669"/>
    <property type="project" value="UniProtKB-KW"/>
</dbReference>
<evidence type="ECO:0000256" key="4">
    <source>
        <dbReference type="ARBA" id="ARBA00022679"/>
    </source>
</evidence>
<dbReference type="Proteomes" id="UP000694569">
    <property type="component" value="Unplaced"/>
</dbReference>
<dbReference type="InterPro" id="IPR003879">
    <property type="entry name" value="Butyrophylin_SPRY"/>
</dbReference>
<dbReference type="InterPro" id="IPR001841">
    <property type="entry name" value="Znf_RING"/>
</dbReference>
<dbReference type="GeneTree" id="ENSGT00940000158537"/>
<keyword evidence="5" id="KW-0479">Metal-binding</keyword>
<feature type="domain" description="B30.2/SPRY" evidence="14">
    <location>
        <begin position="246"/>
        <end position="441"/>
    </location>
</feature>
<evidence type="ECO:0000256" key="3">
    <source>
        <dbReference type="ARBA" id="ARBA00022490"/>
    </source>
</evidence>
<dbReference type="Gene3D" id="3.30.40.10">
    <property type="entry name" value="Zinc/RING finger domain, C3HC4 (zinc finger)"/>
    <property type="match status" value="1"/>
</dbReference>
<dbReference type="GO" id="GO:0005737">
    <property type="term" value="C:cytoplasm"/>
    <property type="evidence" value="ECO:0007669"/>
    <property type="project" value="UniProtKB-SubCell"/>
</dbReference>
<evidence type="ECO:0000256" key="1">
    <source>
        <dbReference type="ARBA" id="ARBA00004496"/>
    </source>
</evidence>